<dbReference type="GO" id="GO:0005634">
    <property type="term" value="C:nucleus"/>
    <property type="evidence" value="ECO:0007669"/>
    <property type="project" value="UniProtKB-SubCell"/>
</dbReference>
<evidence type="ECO:0000256" key="5">
    <source>
        <dbReference type="ARBA" id="ARBA00023242"/>
    </source>
</evidence>
<evidence type="ECO:0000313" key="7">
    <source>
        <dbReference type="EMBL" id="KAH7300271.1"/>
    </source>
</evidence>
<dbReference type="OrthoDB" id="691673at2759"/>
<keyword evidence="3" id="KW-0238">DNA-binding</keyword>
<organism evidence="7 8">
    <name type="scientific">Ceratopteris richardii</name>
    <name type="common">Triangle waterfern</name>
    <dbReference type="NCBI Taxonomy" id="49495"/>
    <lineage>
        <taxon>Eukaryota</taxon>
        <taxon>Viridiplantae</taxon>
        <taxon>Streptophyta</taxon>
        <taxon>Embryophyta</taxon>
        <taxon>Tracheophyta</taxon>
        <taxon>Polypodiopsida</taxon>
        <taxon>Polypodiidae</taxon>
        <taxon>Polypodiales</taxon>
        <taxon>Pteridineae</taxon>
        <taxon>Pteridaceae</taxon>
        <taxon>Parkerioideae</taxon>
        <taxon>Ceratopteris</taxon>
    </lineage>
</organism>
<dbReference type="PANTHER" id="PTHR21654:SF84">
    <property type="entry name" value="SI:DKEY-66I24.7"/>
    <property type="match status" value="1"/>
</dbReference>
<dbReference type="InterPro" id="IPR044822">
    <property type="entry name" value="Myb_DNA-bind_4"/>
</dbReference>
<dbReference type="InterPro" id="IPR001005">
    <property type="entry name" value="SANT/Myb"/>
</dbReference>
<dbReference type="GO" id="GO:0010468">
    <property type="term" value="P:regulation of gene expression"/>
    <property type="evidence" value="ECO:0007669"/>
    <property type="project" value="UniProtKB-ARBA"/>
</dbReference>
<dbReference type="PROSITE" id="PS50090">
    <property type="entry name" value="MYB_LIKE"/>
    <property type="match status" value="1"/>
</dbReference>
<dbReference type="Pfam" id="PF13837">
    <property type="entry name" value="Myb_DNA-bind_4"/>
    <property type="match status" value="1"/>
</dbReference>
<comment type="subcellular location">
    <subcellularLocation>
        <location evidence="1">Nucleus</location>
    </subcellularLocation>
</comment>
<feature type="domain" description="Myb-like" evidence="6">
    <location>
        <begin position="34"/>
        <end position="98"/>
    </location>
</feature>
<proteinExistence type="predicted"/>
<evidence type="ECO:0000256" key="1">
    <source>
        <dbReference type="ARBA" id="ARBA00004123"/>
    </source>
</evidence>
<accession>A0A8T2RWM4</accession>
<dbReference type="GO" id="GO:0003677">
    <property type="term" value="F:DNA binding"/>
    <property type="evidence" value="ECO:0007669"/>
    <property type="project" value="UniProtKB-KW"/>
</dbReference>
<evidence type="ECO:0000259" key="6">
    <source>
        <dbReference type="PROSITE" id="PS50090"/>
    </source>
</evidence>
<gene>
    <name evidence="7" type="ORF">KP509_24G053900</name>
</gene>
<keyword evidence="4" id="KW-0804">Transcription</keyword>
<dbReference type="AlphaFoldDB" id="A0A8T2RWM4"/>
<evidence type="ECO:0000256" key="2">
    <source>
        <dbReference type="ARBA" id="ARBA00023015"/>
    </source>
</evidence>
<dbReference type="Gene3D" id="1.10.10.60">
    <property type="entry name" value="Homeodomain-like"/>
    <property type="match status" value="1"/>
</dbReference>
<dbReference type="Proteomes" id="UP000825935">
    <property type="component" value="Chromosome 24"/>
</dbReference>
<sequence>MEVMMNDMTPPPLHIPSHQILLQEASEDDHENKAPKKRAETWVQDEIRALIAFRRELDPLFNTSKSNKHLWEQISFKMRERGYDRSATMCTDKWRNLLKEYRKSKPSDRAGSVKHSCFKDLEELLQQRPKASTYKLQGGSDAYIQYSPKAGSRGSTGNIVRRLDSDGQISLALPSNAAVVENGLSTWSWREAMTNGSDRLYGGKVIFVKLGELVKRIGVDGTAEAIKDAIKSSFGLRSERAFWLEDEEGIVRCLDRDMPAGAYTLHLDEGVTIKICFQDKENEHLLEPAEEKTFYSEAGFNEFLRRRQWVGLREVGSLRDIDTFEELRPLTIYQRI</sequence>
<evidence type="ECO:0000256" key="4">
    <source>
        <dbReference type="ARBA" id="ARBA00023163"/>
    </source>
</evidence>
<dbReference type="PANTHER" id="PTHR21654">
    <property type="entry name" value="FI21293P1"/>
    <property type="match status" value="1"/>
</dbReference>
<evidence type="ECO:0000256" key="3">
    <source>
        <dbReference type="ARBA" id="ARBA00023125"/>
    </source>
</evidence>
<dbReference type="SMART" id="SM00717">
    <property type="entry name" value="SANT"/>
    <property type="match status" value="1"/>
</dbReference>
<keyword evidence="5" id="KW-0539">Nucleus</keyword>
<dbReference type="Pfam" id="PF26214">
    <property type="entry name" value="Ubiquitin_GT-1"/>
    <property type="match status" value="1"/>
</dbReference>
<reference evidence="7" key="1">
    <citation type="submission" date="2021-08" db="EMBL/GenBank/DDBJ databases">
        <title>WGS assembly of Ceratopteris richardii.</title>
        <authorList>
            <person name="Marchant D.B."/>
            <person name="Chen G."/>
            <person name="Jenkins J."/>
            <person name="Shu S."/>
            <person name="Leebens-Mack J."/>
            <person name="Grimwood J."/>
            <person name="Schmutz J."/>
            <person name="Soltis P."/>
            <person name="Soltis D."/>
            <person name="Chen Z.-H."/>
        </authorList>
    </citation>
    <scope>NUCLEOTIDE SEQUENCE</scope>
    <source>
        <strain evidence="7">Whitten #5841</strain>
        <tissue evidence="7">Leaf</tissue>
    </source>
</reference>
<keyword evidence="2" id="KW-0805">Transcription regulation</keyword>
<dbReference type="EMBL" id="CM035429">
    <property type="protein sequence ID" value="KAH7300271.1"/>
    <property type="molecule type" value="Genomic_DNA"/>
</dbReference>
<dbReference type="InterPro" id="IPR058943">
    <property type="entry name" value="GT-1/4_C"/>
</dbReference>
<name>A0A8T2RWM4_CERRI</name>
<keyword evidence="8" id="KW-1185">Reference proteome</keyword>
<protein>
    <recommendedName>
        <fullName evidence="6">Myb-like domain-containing protein</fullName>
    </recommendedName>
</protein>
<evidence type="ECO:0000313" key="8">
    <source>
        <dbReference type="Proteomes" id="UP000825935"/>
    </source>
</evidence>
<dbReference type="CDD" id="cd12203">
    <property type="entry name" value="GT1"/>
    <property type="match status" value="1"/>
</dbReference>
<dbReference type="OMA" id="GEDHEIK"/>
<comment type="caution">
    <text evidence="7">The sequence shown here is derived from an EMBL/GenBank/DDBJ whole genome shotgun (WGS) entry which is preliminary data.</text>
</comment>